<dbReference type="Pfam" id="PF17802">
    <property type="entry name" value="SpaA"/>
    <property type="match status" value="1"/>
</dbReference>
<evidence type="ECO:0000256" key="4">
    <source>
        <dbReference type="ARBA" id="ARBA00023088"/>
    </source>
</evidence>
<feature type="domain" description="SpaA-like prealbumin fold" evidence="8">
    <location>
        <begin position="378"/>
        <end position="458"/>
    </location>
</feature>
<dbReference type="InterPro" id="IPR048052">
    <property type="entry name" value="FM1-like"/>
</dbReference>
<keyword evidence="4" id="KW-0572">Peptidoglycan-anchor</keyword>
<dbReference type="EMBL" id="JAAIIH010000015">
    <property type="protein sequence ID" value="NMN01067.1"/>
    <property type="molecule type" value="Genomic_DNA"/>
</dbReference>
<dbReference type="NCBIfam" id="NF033902">
    <property type="entry name" value="iso_D2_wall_anc"/>
    <property type="match status" value="1"/>
</dbReference>
<dbReference type="GO" id="GO:0005975">
    <property type="term" value="P:carbohydrate metabolic process"/>
    <property type="evidence" value="ECO:0007669"/>
    <property type="project" value="UniProtKB-ARBA"/>
</dbReference>
<dbReference type="Gene3D" id="2.60.40.10">
    <property type="entry name" value="Immunoglobulins"/>
    <property type="match status" value="1"/>
</dbReference>
<feature type="signal peptide" evidence="6">
    <location>
        <begin position="1"/>
        <end position="30"/>
    </location>
</feature>
<feature type="transmembrane region" description="Helical" evidence="5">
    <location>
        <begin position="521"/>
        <end position="540"/>
    </location>
</feature>
<feature type="chain" id="PRO_5031149707" evidence="6">
    <location>
        <begin position="31"/>
        <end position="546"/>
    </location>
</feature>
<dbReference type="InterPro" id="IPR026466">
    <property type="entry name" value="Fim_isopep_form_D2_dom"/>
</dbReference>
<keyword evidence="10" id="KW-1185">Reference proteome</keyword>
<feature type="domain" description="Gram-positive cocci surface proteins LPxTG" evidence="7">
    <location>
        <begin position="506"/>
        <end position="544"/>
    </location>
</feature>
<dbReference type="RefSeq" id="WP_169276150.1">
    <property type="nucleotide sequence ID" value="NZ_JAAIIH010000015.1"/>
</dbReference>
<dbReference type="NCBIfam" id="TIGR01167">
    <property type="entry name" value="LPXTG_anchor"/>
    <property type="match status" value="1"/>
</dbReference>
<evidence type="ECO:0000256" key="5">
    <source>
        <dbReference type="SAM" id="Phobius"/>
    </source>
</evidence>
<evidence type="ECO:0000313" key="10">
    <source>
        <dbReference type="Proteomes" id="UP000588277"/>
    </source>
</evidence>
<evidence type="ECO:0000259" key="7">
    <source>
        <dbReference type="Pfam" id="PF00746"/>
    </source>
</evidence>
<dbReference type="Pfam" id="PF00746">
    <property type="entry name" value="Gram_pos_anchor"/>
    <property type="match status" value="1"/>
</dbReference>
<evidence type="ECO:0000256" key="2">
    <source>
        <dbReference type="ARBA" id="ARBA00022525"/>
    </source>
</evidence>
<keyword evidence="2" id="KW-0964">Secreted</keyword>
<evidence type="ECO:0000256" key="1">
    <source>
        <dbReference type="ARBA" id="ARBA00022512"/>
    </source>
</evidence>
<name>A0A7Y0F4S1_9BIFI</name>
<comment type="caution">
    <text evidence="9">The sequence shown here is derived from an EMBL/GenBank/DDBJ whole genome shotgun (WGS) entry which is preliminary data.</text>
</comment>
<gene>
    <name evidence="9" type="ORF">G1C96_1650</name>
</gene>
<evidence type="ECO:0000259" key="8">
    <source>
        <dbReference type="Pfam" id="PF17802"/>
    </source>
</evidence>
<keyword evidence="5" id="KW-1133">Transmembrane helix</keyword>
<dbReference type="InterPro" id="IPR013783">
    <property type="entry name" value="Ig-like_fold"/>
</dbReference>
<dbReference type="Proteomes" id="UP000588277">
    <property type="component" value="Unassembled WGS sequence"/>
</dbReference>
<protein>
    <submittedName>
        <fullName evidence="9">Gram-positive pilin backbone subunit 2, Cna-B-like domain-containing protein</fullName>
    </submittedName>
</protein>
<dbReference type="AlphaFoldDB" id="A0A7Y0F4S1"/>
<dbReference type="Gene3D" id="2.60.40.740">
    <property type="match status" value="1"/>
</dbReference>
<keyword evidence="1" id="KW-0134">Cell wall</keyword>
<proteinExistence type="predicted"/>
<keyword evidence="5" id="KW-0812">Transmembrane</keyword>
<reference evidence="9 10" key="1">
    <citation type="submission" date="2020-02" db="EMBL/GenBank/DDBJ databases">
        <title>Characterization of phylogenetic diversity of novel bifidobacterial species isolated in Czech ZOOs.</title>
        <authorList>
            <person name="Lugli G.A."/>
            <person name="Vera N.B."/>
            <person name="Ventura M."/>
        </authorList>
    </citation>
    <scope>NUCLEOTIDE SEQUENCE [LARGE SCALE GENOMIC DNA]</scope>
    <source>
        <strain evidence="9 10">DSM 109958</strain>
    </source>
</reference>
<evidence type="ECO:0000256" key="6">
    <source>
        <dbReference type="SAM" id="SignalP"/>
    </source>
</evidence>
<dbReference type="InterPro" id="IPR019931">
    <property type="entry name" value="LPXTG_anchor"/>
</dbReference>
<keyword evidence="5" id="KW-0472">Membrane</keyword>
<evidence type="ECO:0000256" key="3">
    <source>
        <dbReference type="ARBA" id="ARBA00022729"/>
    </source>
</evidence>
<dbReference type="InterPro" id="IPR041033">
    <property type="entry name" value="SpaA_PFL_dom_1"/>
</dbReference>
<sequence length="546" mass="58501">MKKLSKALLGLIAAVAMLFTGLATGTAAVADTGGQTNNTYSITIKNGTEGYTYEAYQVFKGDLSDSTLSNIQWGDGVNGTELLAALKDDETLKDTFKNAKDAADVAAKLSSDNVQKFAEIVSDHVTAAQSSVDSPTNGKYVISNLAAGYYLVKNTKVPTGVDAAYSKLIIKVTDNVEAESKMDKPKVTKKVKDVNDSTGAVSDWQDTADHDINDWIDYKLDGTLPADYDAYNTYSYTFTDTLSEGLTYDGNNESHKVKVYVVNKGADGKEVETAITDGYTVDAVKDDDGKLGAPYENGTTLTVAFADLKSATVDGGVKITKDSIIRVTYQAQLNDHAKVGSTGNPNEVTLTYSNNPTKEGTGTTAPDKVTVFTFTLNVNKYVDSVSNKKPGAKFTLSKLKDGNWTEVKKYDSGTETTFEFKRLDDGCYKLVEDAAPAGYNRMADLYFTVAATHTVDQENDGGNLELKSLTITVTDASGTELTSTDIQKFTTDMTSATVNISTDIINHKGSTLPSTGGMGTVILYAAGGMCLLAAGLWFGLRRRTAR</sequence>
<keyword evidence="3 6" id="KW-0732">Signal</keyword>
<accession>A0A7Y0F4S1</accession>
<evidence type="ECO:0000313" key="9">
    <source>
        <dbReference type="EMBL" id="NMN01067.1"/>
    </source>
</evidence>
<organism evidence="9 10">
    <name type="scientific">Bifidobacterium moraviense</name>
    <dbReference type="NCBI Taxonomy" id="2675323"/>
    <lineage>
        <taxon>Bacteria</taxon>
        <taxon>Bacillati</taxon>
        <taxon>Actinomycetota</taxon>
        <taxon>Actinomycetes</taxon>
        <taxon>Bifidobacteriales</taxon>
        <taxon>Bifidobacteriaceae</taxon>
        <taxon>Bifidobacterium</taxon>
    </lineage>
</organism>
<dbReference type="NCBIfam" id="TIGR04226">
    <property type="entry name" value="RrgB_K2N_iso_D2"/>
    <property type="match status" value="1"/>
</dbReference>